<evidence type="ECO:0000313" key="1">
    <source>
        <dbReference type="EMBL" id="KAF2647099.1"/>
    </source>
</evidence>
<protein>
    <submittedName>
        <fullName evidence="1">Uncharacterized protein</fullName>
    </submittedName>
</protein>
<name>A0A6A6SH54_9PLEO</name>
<proteinExistence type="predicted"/>
<keyword evidence="2" id="KW-1185">Reference proteome</keyword>
<organism evidence="1 2">
    <name type="scientific">Lophiostoma macrostomum CBS 122681</name>
    <dbReference type="NCBI Taxonomy" id="1314788"/>
    <lineage>
        <taxon>Eukaryota</taxon>
        <taxon>Fungi</taxon>
        <taxon>Dikarya</taxon>
        <taxon>Ascomycota</taxon>
        <taxon>Pezizomycotina</taxon>
        <taxon>Dothideomycetes</taxon>
        <taxon>Pleosporomycetidae</taxon>
        <taxon>Pleosporales</taxon>
        <taxon>Lophiostomataceae</taxon>
        <taxon>Lophiostoma</taxon>
    </lineage>
</organism>
<accession>A0A6A6SH54</accession>
<evidence type="ECO:0000313" key="2">
    <source>
        <dbReference type="Proteomes" id="UP000799324"/>
    </source>
</evidence>
<dbReference type="EMBL" id="MU004690">
    <property type="protein sequence ID" value="KAF2647099.1"/>
    <property type="molecule type" value="Genomic_DNA"/>
</dbReference>
<gene>
    <name evidence="1" type="ORF">K491DRAFT_344351</name>
</gene>
<sequence length="63" mass="7195">MKKNIPGFVPNINIGVLDIETYEDNGLAKCYAIGFYTSLDDKCKTFYINKNLDSDELIKRCLD</sequence>
<dbReference type="Proteomes" id="UP000799324">
    <property type="component" value="Unassembled WGS sequence"/>
</dbReference>
<dbReference type="AlphaFoldDB" id="A0A6A6SH54"/>
<reference evidence="1" key="1">
    <citation type="journal article" date="2020" name="Stud. Mycol.">
        <title>101 Dothideomycetes genomes: a test case for predicting lifestyles and emergence of pathogens.</title>
        <authorList>
            <person name="Haridas S."/>
            <person name="Albert R."/>
            <person name="Binder M."/>
            <person name="Bloem J."/>
            <person name="Labutti K."/>
            <person name="Salamov A."/>
            <person name="Andreopoulos B."/>
            <person name="Baker S."/>
            <person name="Barry K."/>
            <person name="Bills G."/>
            <person name="Bluhm B."/>
            <person name="Cannon C."/>
            <person name="Castanera R."/>
            <person name="Culley D."/>
            <person name="Daum C."/>
            <person name="Ezra D."/>
            <person name="Gonzalez J."/>
            <person name="Henrissat B."/>
            <person name="Kuo A."/>
            <person name="Liang C."/>
            <person name="Lipzen A."/>
            <person name="Lutzoni F."/>
            <person name="Magnuson J."/>
            <person name="Mondo S."/>
            <person name="Nolan M."/>
            <person name="Ohm R."/>
            <person name="Pangilinan J."/>
            <person name="Park H.-J."/>
            <person name="Ramirez L."/>
            <person name="Alfaro M."/>
            <person name="Sun H."/>
            <person name="Tritt A."/>
            <person name="Yoshinaga Y."/>
            <person name="Zwiers L.-H."/>
            <person name="Turgeon B."/>
            <person name="Goodwin S."/>
            <person name="Spatafora J."/>
            <person name="Crous P."/>
            <person name="Grigoriev I."/>
        </authorList>
    </citation>
    <scope>NUCLEOTIDE SEQUENCE</scope>
    <source>
        <strain evidence="1">CBS 122681</strain>
    </source>
</reference>